<comment type="similarity">
    <text evidence="2">Belongs to the importin beta family.</text>
</comment>
<dbReference type="GO" id="GO:0031267">
    <property type="term" value="F:small GTPase binding"/>
    <property type="evidence" value="ECO:0007669"/>
    <property type="project" value="InterPro"/>
</dbReference>
<dbReference type="EMBL" id="KZ824275">
    <property type="protein sequence ID" value="RAL14222.1"/>
    <property type="molecule type" value="Genomic_DNA"/>
</dbReference>
<comment type="subcellular location">
    <subcellularLocation>
        <location evidence="1">Nucleus</location>
    </subcellularLocation>
</comment>
<dbReference type="VEuPathDB" id="FungiDB:BO97DRAFT_441708"/>
<dbReference type="Proteomes" id="UP000248961">
    <property type="component" value="Unassembled WGS sequence"/>
</dbReference>
<dbReference type="GO" id="GO:0005737">
    <property type="term" value="C:cytoplasm"/>
    <property type="evidence" value="ECO:0007669"/>
    <property type="project" value="TreeGrafter"/>
</dbReference>
<proteinExistence type="inferred from homology"/>
<dbReference type="Pfam" id="PF03810">
    <property type="entry name" value="IBN_N"/>
    <property type="match status" value="1"/>
</dbReference>
<keyword evidence="8" id="KW-1185">Reference proteome</keyword>
<dbReference type="Gene3D" id="1.25.10.10">
    <property type="entry name" value="Leucine-rich Repeat Variant"/>
    <property type="match status" value="1"/>
</dbReference>
<dbReference type="GeneID" id="37202486"/>
<dbReference type="InterPro" id="IPR040520">
    <property type="entry name" value="Importin_rep_3"/>
</dbReference>
<evidence type="ECO:0000256" key="3">
    <source>
        <dbReference type="ARBA" id="ARBA00022448"/>
    </source>
</evidence>
<organism evidence="7 8">
    <name type="scientific">Aspergillus homomorphus (strain CBS 101889)</name>
    <dbReference type="NCBI Taxonomy" id="1450537"/>
    <lineage>
        <taxon>Eukaryota</taxon>
        <taxon>Fungi</taxon>
        <taxon>Dikarya</taxon>
        <taxon>Ascomycota</taxon>
        <taxon>Pezizomycotina</taxon>
        <taxon>Eurotiomycetes</taxon>
        <taxon>Eurotiomycetidae</taxon>
        <taxon>Eurotiales</taxon>
        <taxon>Aspergillaceae</taxon>
        <taxon>Aspergillus</taxon>
        <taxon>Aspergillus subgen. Circumdati</taxon>
    </lineage>
</organism>
<dbReference type="InterPro" id="IPR057942">
    <property type="entry name" value="TPR_TNPO3_IPO13_3rd"/>
</dbReference>
<dbReference type="InterPro" id="IPR051345">
    <property type="entry name" value="Importin_beta-like_NTR"/>
</dbReference>
<dbReference type="OrthoDB" id="2016913at2759"/>
<dbReference type="RefSeq" id="XP_025553376.1">
    <property type="nucleotide sequence ID" value="XM_025698197.1"/>
</dbReference>
<protein>
    <recommendedName>
        <fullName evidence="6">Importin N-terminal domain-containing protein</fullName>
    </recommendedName>
</protein>
<evidence type="ECO:0000313" key="8">
    <source>
        <dbReference type="Proteomes" id="UP000248961"/>
    </source>
</evidence>
<gene>
    <name evidence="7" type="ORF">BO97DRAFT_441708</name>
</gene>
<evidence type="ECO:0000256" key="5">
    <source>
        <dbReference type="ARBA" id="ARBA00023242"/>
    </source>
</evidence>
<evidence type="ECO:0000313" key="7">
    <source>
        <dbReference type="EMBL" id="RAL14222.1"/>
    </source>
</evidence>
<dbReference type="Pfam" id="PF18806">
    <property type="entry name" value="Importin_rep_3"/>
    <property type="match status" value="1"/>
</dbReference>
<dbReference type="InterPro" id="IPR001494">
    <property type="entry name" value="Importin-beta_N"/>
</dbReference>
<reference evidence="7 8" key="1">
    <citation type="submission" date="2018-02" db="EMBL/GenBank/DDBJ databases">
        <title>The genomes of Aspergillus section Nigri reveals drivers in fungal speciation.</title>
        <authorList>
            <consortium name="DOE Joint Genome Institute"/>
            <person name="Vesth T.C."/>
            <person name="Nybo J."/>
            <person name="Theobald S."/>
            <person name="Brandl J."/>
            <person name="Frisvad J.C."/>
            <person name="Nielsen K.F."/>
            <person name="Lyhne E.K."/>
            <person name="Kogle M.E."/>
            <person name="Kuo A."/>
            <person name="Riley R."/>
            <person name="Clum A."/>
            <person name="Nolan M."/>
            <person name="Lipzen A."/>
            <person name="Salamov A."/>
            <person name="Henrissat B."/>
            <person name="Wiebenga A."/>
            <person name="De vries R.P."/>
            <person name="Grigoriev I.V."/>
            <person name="Mortensen U.H."/>
            <person name="Andersen M.R."/>
            <person name="Baker S.E."/>
        </authorList>
    </citation>
    <scope>NUCLEOTIDE SEQUENCE [LARGE SCALE GENOMIC DNA]</scope>
    <source>
        <strain evidence="7 8">CBS 101889</strain>
    </source>
</reference>
<keyword evidence="5" id="KW-0539">Nucleus</keyword>
<sequence length="1024" mass="114185">MSGDIPGQASDVHLLINEAKTLVSQLYDPANTGNPAKIQAIQEHLQGLQKSPQAWLVANYLLAEQNTDLKFFGALTFTVKINQDWQHLSTEEAQELLGRLIEHYVILVNGGERSLVIRKLASSLATIFLKPDTPWTRAVCNLAASLANGKYVSEEHCKNIDLRNTVLPALSERQVTSLLYFSNTLGEEIHKWSSEARRNRDDHPISENIKDAFVLVDTVLSHILQQVASGAHLSDDSLGTEAINSYQTWMSVRSAFSLRDTIPVSQLAPTTTYIVQSMRIPVLSKAATQVLVELIDWRDTVFTPEHINAILEYIVCDHGTAHISSLMEGDFEDENMTFLELLLAYSTLQQRDLLTKPLDPQHEKILALLHTLFKAPGYASVDDLASPLVLEWWTEVADDLQEIYLDSEDQNGLGPAKHNLARAALDCFDKLKYPTPEVLQRWGDDDRSEFGAFRRDVCDFLLAIYPMLGVELVQVFQERARSSLQQQDWRTFEASIFCIAQLSEAVDENQHADECLNSIFFCDDFAKLCEGNGVAIPDKPRQTLVDMLGKYQSYFERTHALLPRVLTFLFASLDVGPCATAASRSIAHLCKSCRNALTLELPAFIEQFEHFRFKPTATAHTMEKVLEGIAAIIQTVPEDEAKAQFLERILRIFHEQATAAREEAVNGLIEQAQSRAQLVLRCIASIGKGLRTDSEINLDSSEDKEADAYPPTFWNMGNGAVVQNLIMQCMQLLMADFPVDVSIIEAACDILKAGYTERTGPYVFPPMMTVNFVKSIPLGSAGTDMVMGTASAFLASHSSHPQRIRDETAALIIHVYETFCWMHEKPECYDPEVANSGIDFLTRLLPKYHPFLFALTSPPQAPNPTAAQQRPSVLEAILNFTLISLRGPEPLPLRSASQFWVSVLNLPGDAPPIQNAVRECLPALCRILMSQFAGRCARSDLEHLCEVFRKIIFKQQGAARPHLAAALAELDVAVEQHQRPSISPEERQRLLASLLAARGAKAQTSQLIRSFWVKCRGAGFDYVG</sequence>
<dbReference type="GO" id="GO:0006606">
    <property type="term" value="P:protein import into nucleus"/>
    <property type="evidence" value="ECO:0007669"/>
    <property type="project" value="TreeGrafter"/>
</dbReference>
<keyword evidence="3" id="KW-0813">Transport</keyword>
<dbReference type="GO" id="GO:0005634">
    <property type="term" value="C:nucleus"/>
    <property type="evidence" value="ECO:0007669"/>
    <property type="project" value="UniProtKB-SubCell"/>
</dbReference>
<dbReference type="PANTHER" id="PTHR12363">
    <property type="entry name" value="TRANSPORTIN 3 AND IMPORTIN 13"/>
    <property type="match status" value="1"/>
</dbReference>
<dbReference type="FunFam" id="1.25.10.10:FF:000560">
    <property type="entry name" value="Importin 13, putative"/>
    <property type="match status" value="1"/>
</dbReference>
<keyword evidence="4" id="KW-0653">Protein transport</keyword>
<dbReference type="Pfam" id="PF24140">
    <property type="entry name" value="TPR_TNPO3_IPO13_3rd"/>
    <property type="match status" value="1"/>
</dbReference>
<evidence type="ECO:0000256" key="2">
    <source>
        <dbReference type="ARBA" id="ARBA00007991"/>
    </source>
</evidence>
<dbReference type="SUPFAM" id="SSF48371">
    <property type="entry name" value="ARM repeat"/>
    <property type="match status" value="1"/>
</dbReference>
<name>A0A395I1Z6_ASPHC</name>
<evidence type="ECO:0000256" key="1">
    <source>
        <dbReference type="ARBA" id="ARBA00004123"/>
    </source>
</evidence>
<dbReference type="AlphaFoldDB" id="A0A395I1Z6"/>
<dbReference type="STRING" id="1450537.A0A395I1Z6"/>
<evidence type="ECO:0000256" key="4">
    <source>
        <dbReference type="ARBA" id="ARBA00022927"/>
    </source>
</evidence>
<dbReference type="InterPro" id="IPR016024">
    <property type="entry name" value="ARM-type_fold"/>
</dbReference>
<feature type="domain" description="Importin N-terminal" evidence="6">
    <location>
        <begin position="42"/>
        <end position="103"/>
    </location>
</feature>
<dbReference type="PANTHER" id="PTHR12363:SF33">
    <property type="entry name" value="IMPORTIN-13"/>
    <property type="match status" value="1"/>
</dbReference>
<evidence type="ECO:0000259" key="6">
    <source>
        <dbReference type="Pfam" id="PF03810"/>
    </source>
</evidence>
<accession>A0A395I1Z6</accession>
<dbReference type="InterPro" id="IPR011989">
    <property type="entry name" value="ARM-like"/>
</dbReference>